<feature type="domain" description="Response regulatory" evidence="4">
    <location>
        <begin position="38"/>
        <end position="152"/>
    </location>
</feature>
<name>A0A7C1X7T9_9PSED</name>
<evidence type="ECO:0000313" key="5">
    <source>
        <dbReference type="EMBL" id="HEF26520.1"/>
    </source>
</evidence>
<sequence length="159" mass="17402">MTVQREPRDGFIGSGNPQAVPQSNFTTNQHGHRTVLSTVLVVEDDWLIRSLIHEILETEGFEVVTAETGDDAWDWLCETSGGADLILSDIHMPGGLSGIGLANRVQAHWPRIPVILSSGGRGQQILESGYAPLFIPKPWHSQDIGTICRRALALAINRE</sequence>
<dbReference type="PROSITE" id="PS50110">
    <property type="entry name" value="RESPONSE_REGULATORY"/>
    <property type="match status" value="1"/>
</dbReference>
<evidence type="ECO:0000256" key="1">
    <source>
        <dbReference type="ARBA" id="ARBA00022553"/>
    </source>
</evidence>
<dbReference type="InterPro" id="IPR050595">
    <property type="entry name" value="Bact_response_regulator"/>
</dbReference>
<dbReference type="OrthoDB" id="9784719at2"/>
<dbReference type="Gene3D" id="3.40.50.2300">
    <property type="match status" value="1"/>
</dbReference>
<dbReference type="PANTHER" id="PTHR44591:SF21">
    <property type="entry name" value="TWO-COMPONENT RESPONSE REGULATOR"/>
    <property type="match status" value="1"/>
</dbReference>
<feature type="region of interest" description="Disordered" evidence="3">
    <location>
        <begin position="1"/>
        <end position="27"/>
    </location>
</feature>
<dbReference type="Pfam" id="PF00072">
    <property type="entry name" value="Response_reg"/>
    <property type="match status" value="1"/>
</dbReference>
<gene>
    <name evidence="5" type="ORF">ENP23_12145</name>
</gene>
<evidence type="ECO:0000259" key="4">
    <source>
        <dbReference type="PROSITE" id="PS50110"/>
    </source>
</evidence>
<reference evidence="5" key="1">
    <citation type="journal article" date="2020" name="mSystems">
        <title>Genome- and Community-Level Interaction Insights into Carbon Utilization and Element Cycling Functions of Hydrothermarchaeota in Hydrothermal Sediment.</title>
        <authorList>
            <person name="Zhou Z."/>
            <person name="Liu Y."/>
            <person name="Xu W."/>
            <person name="Pan J."/>
            <person name="Luo Z.H."/>
            <person name="Li M."/>
        </authorList>
    </citation>
    <scope>NUCLEOTIDE SEQUENCE [LARGE SCALE GENOMIC DNA]</scope>
    <source>
        <strain evidence="5">SpSt-200</strain>
    </source>
</reference>
<dbReference type="CDD" id="cd00156">
    <property type="entry name" value="REC"/>
    <property type="match status" value="1"/>
</dbReference>
<comment type="caution">
    <text evidence="5">The sequence shown here is derived from an EMBL/GenBank/DDBJ whole genome shotgun (WGS) entry which is preliminary data.</text>
</comment>
<feature type="modified residue" description="4-aspartylphosphate" evidence="2">
    <location>
        <position position="89"/>
    </location>
</feature>
<feature type="compositionally biased region" description="Polar residues" evidence="3">
    <location>
        <begin position="15"/>
        <end position="27"/>
    </location>
</feature>
<evidence type="ECO:0000256" key="2">
    <source>
        <dbReference type="PROSITE-ProRule" id="PRU00169"/>
    </source>
</evidence>
<dbReference type="InterPro" id="IPR011006">
    <property type="entry name" value="CheY-like_superfamily"/>
</dbReference>
<dbReference type="GO" id="GO:0000160">
    <property type="term" value="P:phosphorelay signal transduction system"/>
    <property type="evidence" value="ECO:0007669"/>
    <property type="project" value="InterPro"/>
</dbReference>
<accession>A0A7C1X7T9</accession>
<dbReference type="SMART" id="SM00448">
    <property type="entry name" value="REC"/>
    <property type="match status" value="1"/>
</dbReference>
<dbReference type="InterPro" id="IPR001789">
    <property type="entry name" value="Sig_transdc_resp-reg_receiver"/>
</dbReference>
<proteinExistence type="predicted"/>
<dbReference type="PANTHER" id="PTHR44591">
    <property type="entry name" value="STRESS RESPONSE REGULATOR PROTEIN 1"/>
    <property type="match status" value="1"/>
</dbReference>
<dbReference type="SUPFAM" id="SSF52172">
    <property type="entry name" value="CheY-like"/>
    <property type="match status" value="1"/>
</dbReference>
<dbReference type="AlphaFoldDB" id="A0A7C1X7T9"/>
<evidence type="ECO:0000256" key="3">
    <source>
        <dbReference type="SAM" id="MobiDB-lite"/>
    </source>
</evidence>
<keyword evidence="1 2" id="KW-0597">Phosphoprotein</keyword>
<organism evidence="5">
    <name type="scientific">Pseudomonas graminis</name>
    <dbReference type="NCBI Taxonomy" id="158627"/>
    <lineage>
        <taxon>Bacteria</taxon>
        <taxon>Pseudomonadati</taxon>
        <taxon>Pseudomonadota</taxon>
        <taxon>Gammaproteobacteria</taxon>
        <taxon>Pseudomonadales</taxon>
        <taxon>Pseudomonadaceae</taxon>
        <taxon>Pseudomonas</taxon>
    </lineage>
</organism>
<protein>
    <submittedName>
        <fullName evidence="5">Response regulator</fullName>
    </submittedName>
</protein>
<dbReference type="EMBL" id="DSIN01000021">
    <property type="protein sequence ID" value="HEF26520.1"/>
    <property type="molecule type" value="Genomic_DNA"/>
</dbReference>